<reference evidence="1" key="1">
    <citation type="submission" date="2018-06" db="EMBL/GenBank/DDBJ databases">
        <authorList>
            <consortium name="Pathogen Informatics"/>
            <person name="Doyle S."/>
        </authorList>
    </citation>
    <scope>NUCLEOTIDE SEQUENCE [LARGE SCALE GENOMIC DNA]</scope>
    <source>
        <strain evidence="1">NCTC13765</strain>
    </source>
</reference>
<organism evidence="1 2">
    <name type="scientific">Streptococcus massiliensis</name>
    <dbReference type="NCBI Taxonomy" id="313439"/>
    <lineage>
        <taxon>Bacteria</taxon>
        <taxon>Bacillati</taxon>
        <taxon>Bacillota</taxon>
        <taxon>Bacilli</taxon>
        <taxon>Lactobacillales</taxon>
        <taxon>Streptococcaceae</taxon>
        <taxon>Streptococcus</taxon>
    </lineage>
</organism>
<dbReference type="InterPro" id="IPR012543">
    <property type="entry name" value="DUF1694"/>
</dbReference>
<dbReference type="SUPFAM" id="SSF160515">
    <property type="entry name" value="YueI-like"/>
    <property type="match status" value="1"/>
</dbReference>
<dbReference type="RefSeq" id="WP_026129770.1">
    <property type="nucleotide sequence ID" value="NZ_UHFR01000005.1"/>
</dbReference>
<dbReference type="Gene3D" id="3.30.1330.30">
    <property type="match status" value="1"/>
</dbReference>
<accession>A0A380KWV2</accession>
<gene>
    <name evidence="1" type="ORF">NCTC13765_00702</name>
</gene>
<name>A0A380KWV2_9STRE</name>
<proteinExistence type="predicted"/>
<dbReference type="PIRSF" id="PIRSF034303">
    <property type="entry name" value="DUF1694"/>
    <property type="match status" value="1"/>
</dbReference>
<evidence type="ECO:0000313" key="2">
    <source>
        <dbReference type="Proteomes" id="UP000254634"/>
    </source>
</evidence>
<dbReference type="Pfam" id="PF07997">
    <property type="entry name" value="DUF1694"/>
    <property type="match status" value="1"/>
</dbReference>
<evidence type="ECO:0000313" key="1">
    <source>
        <dbReference type="EMBL" id="SUN76238.1"/>
    </source>
</evidence>
<keyword evidence="2" id="KW-1185">Reference proteome</keyword>
<dbReference type="InterPro" id="IPR029064">
    <property type="entry name" value="Ribosomal_eL30-like_sf"/>
</dbReference>
<dbReference type="EMBL" id="UHFR01000005">
    <property type="protein sequence ID" value="SUN76238.1"/>
    <property type="molecule type" value="Genomic_DNA"/>
</dbReference>
<dbReference type="STRING" id="1123307.GCA_000380065_01585"/>
<protein>
    <submittedName>
        <fullName evidence="1">Uncharacterized conserved protein</fullName>
    </submittedName>
</protein>
<dbReference type="OrthoDB" id="95278at2"/>
<dbReference type="Proteomes" id="UP000254634">
    <property type="component" value="Unassembled WGS sequence"/>
</dbReference>
<sequence length="150" mass="17268">MTDLNKTIMEKAQGNVKLNPDEQRKFLETFAERVIATCSLEEVNNPNLKEHFKDILTEIAAKYQPVFIKISPELESKEQIFFMKIAKELGCEATIVSSNCQHSPFALVIHTDQPVDLKNKDLFAQYPDLLGLARQQDNPPKQSFWKKLFQ</sequence>
<dbReference type="AlphaFoldDB" id="A0A380KWV2"/>